<organism evidence="1 2">
    <name type="scientific">Apiospora rasikravindrae</name>
    <dbReference type="NCBI Taxonomy" id="990691"/>
    <lineage>
        <taxon>Eukaryota</taxon>
        <taxon>Fungi</taxon>
        <taxon>Dikarya</taxon>
        <taxon>Ascomycota</taxon>
        <taxon>Pezizomycotina</taxon>
        <taxon>Sordariomycetes</taxon>
        <taxon>Xylariomycetidae</taxon>
        <taxon>Amphisphaeriales</taxon>
        <taxon>Apiosporaceae</taxon>
        <taxon>Apiospora</taxon>
    </lineage>
</organism>
<comment type="caution">
    <text evidence="1">The sequence shown here is derived from an EMBL/GenBank/DDBJ whole genome shotgun (WGS) entry which is preliminary data.</text>
</comment>
<name>A0ABR1RXX7_9PEZI</name>
<dbReference type="SUPFAM" id="SSF63825">
    <property type="entry name" value="YWTD domain"/>
    <property type="match status" value="1"/>
</dbReference>
<reference evidence="1 2" key="1">
    <citation type="submission" date="2023-01" db="EMBL/GenBank/DDBJ databases">
        <title>Analysis of 21 Apiospora genomes using comparative genomics revels a genus with tremendous synthesis potential of carbohydrate active enzymes and secondary metabolites.</title>
        <authorList>
            <person name="Sorensen T."/>
        </authorList>
    </citation>
    <scope>NUCLEOTIDE SEQUENCE [LARGE SCALE GENOMIC DNA]</scope>
    <source>
        <strain evidence="1 2">CBS 33761</strain>
    </source>
</reference>
<sequence>MSMTPQLTRERNRLSFEDIAGEYRIFILFENLTSPVEVVYHKAKDVLYVLDKRGDNPSSQKIEVVSTLEEPVEPMDSIKIAPYSKPYGFELYGEACDLMAYVPGGRIWINTDSRAVQWFETDPPSPHYAAPTYGNFVEKVDLETGQITWRIDVPYFITPVDEMSGLLKFNFSNNANRFDKVTPSPHPLIANAQTDPITRRLRDTFLTNKIYIMPKQVIMV</sequence>
<keyword evidence="2" id="KW-1185">Reference proteome</keyword>
<gene>
    <name evidence="1" type="ORF">PG993_013537</name>
</gene>
<dbReference type="Proteomes" id="UP001444661">
    <property type="component" value="Unassembled WGS sequence"/>
</dbReference>
<dbReference type="EMBL" id="JAQQWK010000012">
    <property type="protein sequence ID" value="KAK8022770.1"/>
    <property type="molecule type" value="Genomic_DNA"/>
</dbReference>
<proteinExistence type="predicted"/>
<accession>A0ABR1RXX7</accession>
<evidence type="ECO:0000313" key="1">
    <source>
        <dbReference type="EMBL" id="KAK8022770.1"/>
    </source>
</evidence>
<evidence type="ECO:0000313" key="2">
    <source>
        <dbReference type="Proteomes" id="UP001444661"/>
    </source>
</evidence>
<protein>
    <submittedName>
        <fullName evidence="1">Uncharacterized protein</fullName>
    </submittedName>
</protein>